<reference evidence="1" key="1">
    <citation type="submission" date="2022-08" db="EMBL/GenBank/DDBJ databases">
        <authorList>
            <person name="Kallberg Y."/>
            <person name="Tangrot J."/>
            <person name="Rosling A."/>
        </authorList>
    </citation>
    <scope>NUCLEOTIDE SEQUENCE</scope>
    <source>
        <strain evidence="1">Wild A</strain>
    </source>
</reference>
<evidence type="ECO:0000313" key="2">
    <source>
        <dbReference type="Proteomes" id="UP001153678"/>
    </source>
</evidence>
<dbReference type="Proteomes" id="UP001153678">
    <property type="component" value="Unassembled WGS sequence"/>
</dbReference>
<gene>
    <name evidence="1" type="ORF">FWILDA_LOCUS16266</name>
</gene>
<dbReference type="OrthoDB" id="2444608at2759"/>
<evidence type="ECO:0000313" key="1">
    <source>
        <dbReference type="EMBL" id="CAI2193817.1"/>
    </source>
</evidence>
<name>A0A9W4X459_9GLOM</name>
<dbReference type="EMBL" id="CAMKVN010010059">
    <property type="protein sequence ID" value="CAI2193817.1"/>
    <property type="molecule type" value="Genomic_DNA"/>
</dbReference>
<dbReference type="AlphaFoldDB" id="A0A9W4X459"/>
<accession>A0A9W4X459</accession>
<sequence>MNVSRQLLETRIKSALSEVKAKSIGDDTQTKDFIKKEIFKSIKKAFGEENFKNGFYQGGLNKEEVLSYLEEVFGRKNLVNGKYKGGKEVTIEVINELFGKENIKNGKYQGDLSNLKGVLGEKNVVEEESNKENIKTIETKLGGTEKFQDGVYQVKPEVVKAVVEELEAKGIILKKVRNIFGEGKFYPDEANEKNPVPQGREGCYRSDEEIAMMQAQEQKKIRAIEEGKELVGGDFTDNEKNEIHLAKTPQDIEIVLKAIPGKRRKEA</sequence>
<protein>
    <submittedName>
        <fullName evidence="1">8677_t:CDS:1</fullName>
    </submittedName>
</protein>
<keyword evidence="2" id="KW-1185">Reference proteome</keyword>
<proteinExistence type="predicted"/>
<comment type="caution">
    <text evidence="1">The sequence shown here is derived from an EMBL/GenBank/DDBJ whole genome shotgun (WGS) entry which is preliminary data.</text>
</comment>
<organism evidence="1 2">
    <name type="scientific">Funneliformis geosporum</name>
    <dbReference type="NCBI Taxonomy" id="1117311"/>
    <lineage>
        <taxon>Eukaryota</taxon>
        <taxon>Fungi</taxon>
        <taxon>Fungi incertae sedis</taxon>
        <taxon>Mucoromycota</taxon>
        <taxon>Glomeromycotina</taxon>
        <taxon>Glomeromycetes</taxon>
        <taxon>Glomerales</taxon>
        <taxon>Glomeraceae</taxon>
        <taxon>Funneliformis</taxon>
    </lineage>
</organism>